<dbReference type="AlphaFoldDB" id="A0A426SEN3"/>
<feature type="domain" description="Bacterial CdiA-CT RNAse A" evidence="1">
    <location>
        <begin position="429"/>
        <end position="561"/>
    </location>
</feature>
<organism evidence="2 3">
    <name type="scientific">Streptomyces griseofuscus</name>
    <dbReference type="NCBI Taxonomy" id="146922"/>
    <lineage>
        <taxon>Bacteria</taxon>
        <taxon>Bacillati</taxon>
        <taxon>Actinomycetota</taxon>
        <taxon>Actinomycetes</taxon>
        <taxon>Kitasatosporales</taxon>
        <taxon>Streptomycetaceae</taxon>
        <taxon>Streptomyces</taxon>
    </lineage>
</organism>
<dbReference type="InterPro" id="IPR041436">
    <property type="entry name" value="RNAse_A_bac"/>
</dbReference>
<comment type="caution">
    <text evidence="2">The sequence shown here is derived from an EMBL/GenBank/DDBJ whole genome shotgun (WGS) entry which is preliminary data.</text>
</comment>
<evidence type="ECO:0000259" key="1">
    <source>
        <dbReference type="Pfam" id="PF18431"/>
    </source>
</evidence>
<reference evidence="2 3" key="1">
    <citation type="submission" date="2017-10" db="EMBL/GenBank/DDBJ databases">
        <title>Draft genome of actinobacteria isolated from guarana (Paullinia cupana (Mart.) Ducke.</title>
        <authorList>
            <person name="Siqueira K.A."/>
            <person name="Liotti R.G."/>
            <person name="Mendes T.A."/>
            <person name="Soares M.A."/>
        </authorList>
    </citation>
    <scope>NUCLEOTIDE SEQUENCE [LARGE SCALE GENOMIC DNA]</scope>
    <source>
        <strain evidence="2 3">199</strain>
    </source>
</reference>
<gene>
    <name evidence="2" type="ORF">CQW44_02445</name>
</gene>
<dbReference type="RefSeq" id="WP_125212553.1">
    <property type="nucleotide sequence ID" value="NZ_PDES01000001.1"/>
</dbReference>
<keyword evidence="3" id="KW-1185">Reference proteome</keyword>
<evidence type="ECO:0000313" key="2">
    <source>
        <dbReference type="EMBL" id="RRQ89493.1"/>
    </source>
</evidence>
<proteinExistence type="predicted"/>
<evidence type="ECO:0000313" key="3">
    <source>
        <dbReference type="Proteomes" id="UP000276379"/>
    </source>
</evidence>
<name>A0A426SEN3_9ACTN</name>
<accession>A0A426SEN3</accession>
<sequence length="564" mass="61250">MGTPAQPGQGTIDVTPSVLHQVSTNVAGEQSPLDQGIKAFLTELARYPDGGGKGTAMKGFTTSYVKIANRFLDVWAKSVVSVGGAAVGFNSTANNYAAADHATHPAPTGPPAQRPAPQVIDTPPKYGPVTDFKWGDIDAGQSLTQEILEGLEGVVLTVMRPLLEHECRWGKAAEILPLPNHQRLYSISEAWRMPQGTLGMVEGMLTGYISGITDQSNQEWYDAMRTFCSTLWGTSAWGQTRDGYDWSNDGARKRGTSHPVFAVLFDTCDTMVDAVYNVALAAEDVRSDLHRIYTQAVKDSIRQLDPEKMEISHPTSVLKGLWHMGKGVVTDISIGIVLDIDEGAMNDAVTAYDNRVNRQARRIEDLMAALDEAFTSAPTFIAESARAEAFGARALTDFKGDPLYTVPGDSESKHAYPIDLANQEGIHGSHVIDKHVGKTDEQLAQRLRDQPTIPAASSFTDLATAQKYTQDTVEYVGPPANSGQKNEGVDNQEKIKKWLSRPRRDNSILKLDPVEFNAATGRTISAGDPRASAAQDAHSVEVVLKYKNGLHPPYVVYTSMPSLP</sequence>
<protein>
    <recommendedName>
        <fullName evidence="1">Bacterial CdiA-CT RNAse A domain-containing protein</fullName>
    </recommendedName>
</protein>
<dbReference type="Proteomes" id="UP000276379">
    <property type="component" value="Unassembled WGS sequence"/>
</dbReference>
<dbReference type="EMBL" id="PDES01000001">
    <property type="protein sequence ID" value="RRQ89493.1"/>
    <property type="molecule type" value="Genomic_DNA"/>
</dbReference>
<dbReference type="Pfam" id="PF18431">
    <property type="entry name" value="RNAse_A_bac"/>
    <property type="match status" value="1"/>
</dbReference>
<dbReference type="CDD" id="cd20684">
    <property type="entry name" value="CdiA-CT_Yk_RNaseA-like"/>
    <property type="match status" value="1"/>
</dbReference>